<evidence type="ECO:0000256" key="2">
    <source>
        <dbReference type="ARBA" id="ARBA00004496"/>
    </source>
</evidence>
<evidence type="ECO:0000256" key="13">
    <source>
        <dbReference type="ARBA" id="ARBA00022842"/>
    </source>
</evidence>
<dbReference type="GO" id="GO:0006364">
    <property type="term" value="P:rRNA processing"/>
    <property type="evidence" value="ECO:0007669"/>
    <property type="project" value="UniProtKB-UniRule"/>
</dbReference>
<keyword evidence="9 15" id="KW-0540">Nuclease</keyword>
<sequence>MKQTSASLHDLLGYTFHQAELLEEALTHRSFSANNNERLEFLGDALLGVVMAEYLYQQYPDASEGDLSRLRASLVKGETLAGLARDLSLGQYLHLGLGEIKSGGGRRSSILSDAMEAVIGAVYLDSGFDACHGFILRLYQKQLAQLDNASTLKDPKTRLQEHLQAQQKSLPVYSVLDVHGEPHTQQFTVECIVENYQTVAVGSNRRKAEQEAARQMLEHMT</sequence>
<evidence type="ECO:0000259" key="17">
    <source>
        <dbReference type="PROSITE" id="PS50142"/>
    </source>
</evidence>
<dbReference type="CDD" id="cd10845">
    <property type="entry name" value="DSRM_RNAse_III_family"/>
    <property type="match status" value="1"/>
</dbReference>
<dbReference type="GO" id="GO:0010468">
    <property type="term" value="P:regulation of gene expression"/>
    <property type="evidence" value="ECO:0007669"/>
    <property type="project" value="TreeGrafter"/>
</dbReference>
<keyword evidence="7 15" id="KW-0507">mRNA processing</keyword>
<dbReference type="SMART" id="SM00358">
    <property type="entry name" value="DSRM"/>
    <property type="match status" value="1"/>
</dbReference>
<feature type="domain" description="RNase III" evidence="17">
    <location>
        <begin position="5"/>
        <end position="127"/>
    </location>
</feature>
<dbReference type="GO" id="GO:0046872">
    <property type="term" value="F:metal ion binding"/>
    <property type="evidence" value="ECO:0007669"/>
    <property type="project" value="UniProtKB-KW"/>
</dbReference>
<comment type="cofactor">
    <cofactor evidence="15">
        <name>Mg(2+)</name>
        <dbReference type="ChEBI" id="CHEBI:18420"/>
    </cofactor>
</comment>
<dbReference type="PANTHER" id="PTHR11207">
    <property type="entry name" value="RIBONUCLEASE III"/>
    <property type="match status" value="1"/>
</dbReference>
<keyword evidence="13 15" id="KW-0460">Magnesium</keyword>
<dbReference type="GO" id="GO:0019843">
    <property type="term" value="F:rRNA binding"/>
    <property type="evidence" value="ECO:0007669"/>
    <property type="project" value="UniProtKB-KW"/>
</dbReference>
<evidence type="ECO:0000256" key="6">
    <source>
        <dbReference type="ARBA" id="ARBA00022552"/>
    </source>
</evidence>
<dbReference type="Proteomes" id="UP000229278">
    <property type="component" value="Unassembled WGS sequence"/>
</dbReference>
<comment type="subcellular location">
    <subcellularLocation>
        <location evidence="2 15">Cytoplasm</location>
    </subcellularLocation>
</comment>
<feature type="active site" evidence="15">
    <location>
        <position position="116"/>
    </location>
</feature>
<evidence type="ECO:0000256" key="4">
    <source>
        <dbReference type="ARBA" id="ARBA00011738"/>
    </source>
</evidence>
<dbReference type="GO" id="GO:0003725">
    <property type="term" value="F:double-stranded RNA binding"/>
    <property type="evidence" value="ECO:0007669"/>
    <property type="project" value="TreeGrafter"/>
</dbReference>
<comment type="function">
    <text evidence="15">Digests double-stranded RNA. Involved in the processing of primary rRNA transcript to yield the immediate precursors to the large and small rRNAs (23S and 16S). Processes some mRNAs, and tRNAs when they are encoded in the rRNA operon. Processes pre-crRNA and tracrRNA of type II CRISPR loci if present in the organism.</text>
</comment>
<protein>
    <recommendedName>
        <fullName evidence="15">Ribonuclease 3</fullName>
        <ecNumber evidence="15">3.1.26.3</ecNumber>
    </recommendedName>
    <alternativeName>
        <fullName evidence="15">Ribonuclease III</fullName>
        <shortName evidence="15">RNase III</shortName>
    </alternativeName>
</protein>
<feature type="binding site" evidence="15">
    <location>
        <position position="113"/>
    </location>
    <ligand>
        <name>Mg(2+)</name>
        <dbReference type="ChEBI" id="CHEBI:18420"/>
    </ligand>
</feature>
<dbReference type="InterPro" id="IPR036389">
    <property type="entry name" value="RNase_III_sf"/>
</dbReference>
<evidence type="ECO:0000256" key="7">
    <source>
        <dbReference type="ARBA" id="ARBA00022664"/>
    </source>
</evidence>
<evidence type="ECO:0000256" key="11">
    <source>
        <dbReference type="ARBA" id="ARBA00022759"/>
    </source>
</evidence>
<dbReference type="Gene3D" id="3.30.160.20">
    <property type="match status" value="1"/>
</dbReference>
<dbReference type="GO" id="GO:0008033">
    <property type="term" value="P:tRNA processing"/>
    <property type="evidence" value="ECO:0007669"/>
    <property type="project" value="UniProtKB-KW"/>
</dbReference>
<evidence type="ECO:0000256" key="14">
    <source>
        <dbReference type="ARBA" id="ARBA00022884"/>
    </source>
</evidence>
<dbReference type="PANTHER" id="PTHR11207:SF0">
    <property type="entry name" value="RIBONUCLEASE 3"/>
    <property type="match status" value="1"/>
</dbReference>
<keyword evidence="11 15" id="KW-0255">Endonuclease</keyword>
<keyword evidence="14 15" id="KW-0694">RNA-binding</keyword>
<comment type="subunit">
    <text evidence="4 15">Homodimer.</text>
</comment>
<organism evidence="18 19">
    <name type="scientific">Candidatus Contendibacter odensensis</name>
    <dbReference type="NCBI Taxonomy" id="1400860"/>
    <lineage>
        <taxon>Bacteria</taxon>
        <taxon>Pseudomonadati</taxon>
        <taxon>Pseudomonadota</taxon>
        <taxon>Gammaproteobacteria</taxon>
        <taxon>Candidatus Competibacteraceae</taxon>
        <taxon>Candidatus Contendibacter</taxon>
    </lineage>
</organism>
<feature type="active site" evidence="15">
    <location>
        <position position="44"/>
    </location>
</feature>
<evidence type="ECO:0000313" key="18">
    <source>
        <dbReference type="EMBL" id="PIE83019.1"/>
    </source>
</evidence>
<dbReference type="InterPro" id="IPR000999">
    <property type="entry name" value="RNase_III_dom"/>
</dbReference>
<keyword evidence="12 15" id="KW-0378">Hydrolase</keyword>
<dbReference type="Pfam" id="PF00035">
    <property type="entry name" value="dsrm"/>
    <property type="match status" value="1"/>
</dbReference>
<keyword evidence="10 15" id="KW-0479">Metal-binding</keyword>
<dbReference type="AlphaFoldDB" id="A0A2G6PFR8"/>
<evidence type="ECO:0000256" key="10">
    <source>
        <dbReference type="ARBA" id="ARBA00022723"/>
    </source>
</evidence>
<dbReference type="GO" id="GO:0042802">
    <property type="term" value="F:identical protein binding"/>
    <property type="evidence" value="ECO:0007669"/>
    <property type="project" value="UniProtKB-ARBA"/>
</dbReference>
<dbReference type="CDD" id="cd00593">
    <property type="entry name" value="RIBOc"/>
    <property type="match status" value="1"/>
</dbReference>
<dbReference type="PROSITE" id="PS50137">
    <property type="entry name" value="DS_RBD"/>
    <property type="match status" value="1"/>
</dbReference>
<keyword evidence="8 15" id="KW-0819">tRNA processing</keyword>
<dbReference type="Pfam" id="PF14622">
    <property type="entry name" value="Ribonucleas_3_3"/>
    <property type="match status" value="1"/>
</dbReference>
<dbReference type="InterPro" id="IPR011907">
    <property type="entry name" value="RNase_III"/>
</dbReference>
<keyword evidence="6 15" id="KW-0698">rRNA processing</keyword>
<dbReference type="GO" id="GO:0005737">
    <property type="term" value="C:cytoplasm"/>
    <property type="evidence" value="ECO:0007669"/>
    <property type="project" value="UniProtKB-SubCell"/>
</dbReference>
<comment type="similarity">
    <text evidence="3">Belongs to the ribonuclease III family.</text>
</comment>
<evidence type="ECO:0000259" key="16">
    <source>
        <dbReference type="PROSITE" id="PS50137"/>
    </source>
</evidence>
<comment type="catalytic activity">
    <reaction evidence="1 15">
        <text>Endonucleolytic cleavage to 5'-phosphomonoester.</text>
        <dbReference type="EC" id="3.1.26.3"/>
    </reaction>
</comment>
<accession>A0A2G6PFR8</accession>
<evidence type="ECO:0000256" key="8">
    <source>
        <dbReference type="ARBA" id="ARBA00022694"/>
    </source>
</evidence>
<dbReference type="FunFam" id="1.10.1520.10:FF:000001">
    <property type="entry name" value="Ribonuclease 3"/>
    <property type="match status" value="1"/>
</dbReference>
<evidence type="ECO:0000256" key="3">
    <source>
        <dbReference type="ARBA" id="ARBA00010183"/>
    </source>
</evidence>
<keyword evidence="15" id="KW-0699">rRNA-binding</keyword>
<evidence type="ECO:0000256" key="5">
    <source>
        <dbReference type="ARBA" id="ARBA00022490"/>
    </source>
</evidence>
<proteinExistence type="inferred from homology"/>
<dbReference type="PROSITE" id="PS50142">
    <property type="entry name" value="RNASE_3_2"/>
    <property type="match status" value="1"/>
</dbReference>
<dbReference type="SUPFAM" id="SSF69065">
    <property type="entry name" value="RNase III domain-like"/>
    <property type="match status" value="1"/>
</dbReference>
<gene>
    <name evidence="15" type="primary">rnc</name>
    <name evidence="18" type="ORF">CSA09_03750</name>
</gene>
<keyword evidence="5 15" id="KW-0963">Cytoplasm</keyword>
<dbReference type="GO" id="GO:0006397">
    <property type="term" value="P:mRNA processing"/>
    <property type="evidence" value="ECO:0007669"/>
    <property type="project" value="UniProtKB-UniRule"/>
</dbReference>
<dbReference type="InterPro" id="IPR014720">
    <property type="entry name" value="dsRBD_dom"/>
</dbReference>
<dbReference type="HAMAP" id="MF_00104">
    <property type="entry name" value="RNase_III"/>
    <property type="match status" value="1"/>
</dbReference>
<dbReference type="FunFam" id="3.30.160.20:FF:000003">
    <property type="entry name" value="Ribonuclease 3"/>
    <property type="match status" value="1"/>
</dbReference>
<dbReference type="SUPFAM" id="SSF54768">
    <property type="entry name" value="dsRNA-binding domain-like"/>
    <property type="match status" value="1"/>
</dbReference>
<dbReference type="NCBIfam" id="TIGR02191">
    <property type="entry name" value="RNaseIII"/>
    <property type="match status" value="1"/>
</dbReference>
<feature type="binding site" evidence="15">
    <location>
        <position position="116"/>
    </location>
    <ligand>
        <name>Mg(2+)</name>
        <dbReference type="ChEBI" id="CHEBI:18420"/>
    </ligand>
</feature>
<name>A0A2G6PFR8_9GAMM</name>
<dbReference type="Gene3D" id="1.10.1520.10">
    <property type="entry name" value="Ribonuclease III domain"/>
    <property type="match status" value="1"/>
</dbReference>
<dbReference type="EMBL" id="PDTV01000008">
    <property type="protein sequence ID" value="PIE83019.1"/>
    <property type="molecule type" value="Genomic_DNA"/>
</dbReference>
<reference evidence="18 19" key="1">
    <citation type="submission" date="2017-10" db="EMBL/GenBank/DDBJ databases">
        <title>Novel microbial diversity and functional potential in the marine mammal oral microbiome.</title>
        <authorList>
            <person name="Dudek N.K."/>
            <person name="Sun C.L."/>
            <person name="Burstein D."/>
            <person name="Kantor R.S."/>
            <person name="Aliaga Goltsman D.S."/>
            <person name="Bik E.M."/>
            <person name="Thomas B.C."/>
            <person name="Banfield J.F."/>
            <person name="Relman D.A."/>
        </authorList>
    </citation>
    <scope>NUCLEOTIDE SEQUENCE [LARGE SCALE GENOMIC DNA]</scope>
    <source>
        <strain evidence="18">DOLJORAL78_50_517</strain>
    </source>
</reference>
<evidence type="ECO:0000256" key="1">
    <source>
        <dbReference type="ARBA" id="ARBA00000109"/>
    </source>
</evidence>
<evidence type="ECO:0000313" key="19">
    <source>
        <dbReference type="Proteomes" id="UP000229278"/>
    </source>
</evidence>
<dbReference type="SMART" id="SM00535">
    <property type="entry name" value="RIBOc"/>
    <property type="match status" value="1"/>
</dbReference>
<feature type="binding site" evidence="15">
    <location>
        <position position="40"/>
    </location>
    <ligand>
        <name>Mg(2+)</name>
        <dbReference type="ChEBI" id="CHEBI:18420"/>
    </ligand>
</feature>
<evidence type="ECO:0000256" key="15">
    <source>
        <dbReference type="HAMAP-Rule" id="MF_00104"/>
    </source>
</evidence>
<dbReference type="GO" id="GO:0004525">
    <property type="term" value="F:ribonuclease III activity"/>
    <property type="evidence" value="ECO:0007669"/>
    <property type="project" value="UniProtKB-UniRule"/>
</dbReference>
<comment type="caution">
    <text evidence="18">The sequence shown here is derived from an EMBL/GenBank/DDBJ whole genome shotgun (WGS) entry which is preliminary data.</text>
</comment>
<dbReference type="PROSITE" id="PS00517">
    <property type="entry name" value="RNASE_3_1"/>
    <property type="match status" value="1"/>
</dbReference>
<feature type="domain" description="DRBM" evidence="16">
    <location>
        <begin position="154"/>
        <end position="221"/>
    </location>
</feature>
<evidence type="ECO:0000256" key="9">
    <source>
        <dbReference type="ARBA" id="ARBA00022722"/>
    </source>
</evidence>
<evidence type="ECO:0000256" key="12">
    <source>
        <dbReference type="ARBA" id="ARBA00022801"/>
    </source>
</evidence>
<dbReference type="EC" id="3.1.26.3" evidence="15"/>